<dbReference type="InterPro" id="IPR001193">
    <property type="entry name" value="MBTPS2"/>
</dbReference>
<keyword evidence="4 6" id="KW-0472">Membrane</keyword>
<organism evidence="8 9">
    <name type="scientific">Diversispora eburnea</name>
    <dbReference type="NCBI Taxonomy" id="1213867"/>
    <lineage>
        <taxon>Eukaryota</taxon>
        <taxon>Fungi</taxon>
        <taxon>Fungi incertae sedis</taxon>
        <taxon>Mucoromycota</taxon>
        <taxon>Glomeromycotina</taxon>
        <taxon>Glomeromycetes</taxon>
        <taxon>Diversisporales</taxon>
        <taxon>Diversisporaceae</taxon>
        <taxon>Diversispora</taxon>
    </lineage>
</organism>
<dbReference type="Pfam" id="PF02163">
    <property type="entry name" value="Peptidase_M50"/>
    <property type="match status" value="1"/>
</dbReference>
<evidence type="ECO:0000256" key="6">
    <source>
        <dbReference type="SAM" id="Phobius"/>
    </source>
</evidence>
<dbReference type="GO" id="GO:0012505">
    <property type="term" value="C:endomembrane system"/>
    <property type="evidence" value="ECO:0007669"/>
    <property type="project" value="UniProtKB-SubCell"/>
</dbReference>
<feature type="transmembrane region" description="Helical" evidence="6">
    <location>
        <begin position="173"/>
        <end position="196"/>
    </location>
</feature>
<sequence>MLLTFLGFWVVVHAFCHFIQQKFHSKKTFTNSFFRTTTNRSFLPTSGRQTTLPEIHISNQPFNVRFTTNILNPYFKSLANRAPNFWKLWFSIGAFVGILTMIIGIGVMIMASWKLVTGFLAIIWKVESNSFPATTPINLNNFVKRNFIDENPKEKDDYDNHQIPGVTLPMSHFAYYLIALLICGVIHEMGHAIAAAKERIEIKYTGIFLYIIYPGAFVEISTHEMKELPCFKQLRILCAGVWHNLIIFLLGYFILNTGLFTSFLSLTLWRSVDNMGVSVISVEKNTPLFDHIKPSMVITKLDDFVLNNSLDNWNNYLLENNKLNISHHIGFCASENDISSSTDCCEITDDHPYGKAEDSSVSCFKRITTQPYEFQNNSNNNSQQKILVCLPTIPILVNVNEQRCIKDDDCNVKSPLCVLPYSPPRFPKSLRIYYKDVPWSENEQENVLLFLGKLQDVWEIVQVSILQPRWSWVPLWIPESLELILRYTISFSLALCVLNILPAFQLDGQHALTALLLWIFGTDQDLRETAITNSKKNKRRKQIENGIRYFVTGLVVWVVVGTLISGIFIDNV</sequence>
<keyword evidence="9" id="KW-1185">Reference proteome</keyword>
<evidence type="ECO:0000256" key="1">
    <source>
        <dbReference type="ARBA" id="ARBA00004127"/>
    </source>
</evidence>
<evidence type="ECO:0000259" key="7">
    <source>
        <dbReference type="Pfam" id="PF02163"/>
    </source>
</evidence>
<dbReference type="AlphaFoldDB" id="A0A9N9FEF3"/>
<dbReference type="InterPro" id="IPR008915">
    <property type="entry name" value="Peptidase_M50"/>
</dbReference>
<feature type="transmembrane region" description="Helical" evidence="6">
    <location>
        <begin position="88"/>
        <end position="111"/>
    </location>
</feature>
<dbReference type="PANTHER" id="PTHR13325">
    <property type="entry name" value="PROTEASE M50 MEMBRANE-BOUND TRANSCRIPTION FACTOR SITE 2 PROTEASE"/>
    <property type="match status" value="1"/>
</dbReference>
<name>A0A9N9FEF3_9GLOM</name>
<dbReference type="PRINTS" id="PR01000">
    <property type="entry name" value="SREBPS2PTASE"/>
</dbReference>
<proteinExistence type="predicted"/>
<feature type="transmembrane region" description="Helical" evidence="6">
    <location>
        <begin position="234"/>
        <end position="255"/>
    </location>
</feature>
<dbReference type="EMBL" id="CAJVPK010000571">
    <property type="protein sequence ID" value="CAG8527323.1"/>
    <property type="molecule type" value="Genomic_DNA"/>
</dbReference>
<keyword evidence="3 6" id="KW-1133">Transmembrane helix</keyword>
<dbReference type="GO" id="GO:1905897">
    <property type="term" value="P:regulation of response to endoplasmic reticulum stress"/>
    <property type="evidence" value="ECO:0007669"/>
    <property type="project" value="TreeGrafter"/>
</dbReference>
<gene>
    <name evidence="8" type="ORF">DEBURN_LOCUS5966</name>
</gene>
<evidence type="ECO:0000256" key="4">
    <source>
        <dbReference type="ARBA" id="ARBA00023136"/>
    </source>
</evidence>
<feature type="domain" description="Peptidase M50" evidence="7">
    <location>
        <begin position="175"/>
        <end position="529"/>
    </location>
</feature>
<reference evidence="8" key="1">
    <citation type="submission" date="2021-06" db="EMBL/GenBank/DDBJ databases">
        <authorList>
            <person name="Kallberg Y."/>
            <person name="Tangrot J."/>
            <person name="Rosling A."/>
        </authorList>
    </citation>
    <scope>NUCLEOTIDE SEQUENCE</scope>
    <source>
        <strain evidence="8">AZ414A</strain>
    </source>
</reference>
<evidence type="ECO:0000313" key="9">
    <source>
        <dbReference type="Proteomes" id="UP000789706"/>
    </source>
</evidence>
<evidence type="ECO:0000313" key="8">
    <source>
        <dbReference type="EMBL" id="CAG8527323.1"/>
    </source>
</evidence>
<dbReference type="GO" id="GO:0005737">
    <property type="term" value="C:cytoplasm"/>
    <property type="evidence" value="ECO:0007669"/>
    <property type="project" value="TreeGrafter"/>
</dbReference>
<comment type="subcellular location">
    <subcellularLocation>
        <location evidence="1">Endomembrane system</location>
        <topology evidence="1">Multi-pass membrane protein</topology>
    </subcellularLocation>
</comment>
<dbReference type="GO" id="GO:0031293">
    <property type="term" value="P:membrane protein intracellular domain proteolysis"/>
    <property type="evidence" value="ECO:0007669"/>
    <property type="project" value="TreeGrafter"/>
</dbReference>
<feature type="transmembrane region" description="Helical" evidence="6">
    <location>
        <begin position="202"/>
        <end position="222"/>
    </location>
</feature>
<keyword evidence="2 6" id="KW-0812">Transmembrane</keyword>
<feature type="transmembrane region" description="Helical" evidence="6">
    <location>
        <begin position="546"/>
        <end position="569"/>
    </location>
</feature>
<dbReference type="Proteomes" id="UP000789706">
    <property type="component" value="Unassembled WGS sequence"/>
</dbReference>
<accession>A0A9N9FEF3</accession>
<dbReference type="OrthoDB" id="7694678at2759"/>
<protein>
    <recommendedName>
        <fullName evidence="5">Endopeptidase S2P</fullName>
    </recommendedName>
</protein>
<dbReference type="GO" id="GO:0004222">
    <property type="term" value="F:metalloendopeptidase activity"/>
    <property type="evidence" value="ECO:0007669"/>
    <property type="project" value="InterPro"/>
</dbReference>
<evidence type="ECO:0000256" key="3">
    <source>
        <dbReference type="ARBA" id="ARBA00022989"/>
    </source>
</evidence>
<dbReference type="GO" id="GO:0016020">
    <property type="term" value="C:membrane"/>
    <property type="evidence" value="ECO:0007669"/>
    <property type="project" value="InterPro"/>
</dbReference>
<comment type="caution">
    <text evidence="8">The sequence shown here is derived from an EMBL/GenBank/DDBJ whole genome shotgun (WGS) entry which is preliminary data.</text>
</comment>
<evidence type="ECO:0000256" key="2">
    <source>
        <dbReference type="ARBA" id="ARBA00022692"/>
    </source>
</evidence>
<evidence type="ECO:0000256" key="5">
    <source>
        <dbReference type="ARBA" id="ARBA00032658"/>
    </source>
</evidence>
<dbReference type="PANTHER" id="PTHR13325:SF3">
    <property type="entry name" value="MEMBRANE-BOUND TRANSCRIPTION FACTOR SITE-2 PROTEASE"/>
    <property type="match status" value="1"/>
</dbReference>